<dbReference type="EMBL" id="MNBE01000560">
    <property type="protein sequence ID" value="OKP08910.1"/>
    <property type="molecule type" value="Genomic_DNA"/>
</dbReference>
<dbReference type="Proteomes" id="UP000186955">
    <property type="component" value="Unassembled WGS sequence"/>
</dbReference>
<proteinExistence type="predicted"/>
<name>A0A1Q5U8Z5_9EURO</name>
<organism evidence="1 2">
    <name type="scientific">Penicillium subrubescens</name>
    <dbReference type="NCBI Taxonomy" id="1316194"/>
    <lineage>
        <taxon>Eukaryota</taxon>
        <taxon>Fungi</taxon>
        <taxon>Dikarya</taxon>
        <taxon>Ascomycota</taxon>
        <taxon>Pezizomycotina</taxon>
        <taxon>Eurotiomycetes</taxon>
        <taxon>Eurotiomycetidae</taxon>
        <taxon>Eurotiales</taxon>
        <taxon>Aspergillaceae</taxon>
        <taxon>Penicillium</taxon>
    </lineage>
</organism>
<keyword evidence="2" id="KW-1185">Reference proteome</keyword>
<evidence type="ECO:0000313" key="2">
    <source>
        <dbReference type="Proteomes" id="UP000186955"/>
    </source>
</evidence>
<protein>
    <submittedName>
        <fullName evidence="1">Uncharacterized protein</fullName>
    </submittedName>
</protein>
<comment type="caution">
    <text evidence="1">The sequence shown here is derived from an EMBL/GenBank/DDBJ whole genome shotgun (WGS) entry which is preliminary data.</text>
</comment>
<reference evidence="1 2" key="1">
    <citation type="submission" date="2016-10" db="EMBL/GenBank/DDBJ databases">
        <title>Genome sequence of the ascomycete fungus Penicillium subrubescens.</title>
        <authorList>
            <person name="De Vries R.P."/>
            <person name="Peng M."/>
            <person name="Dilokpimol A."/>
            <person name="Hilden K."/>
            <person name="Makela M.R."/>
            <person name="Grigoriev I."/>
            <person name="Riley R."/>
            <person name="Granchi Z."/>
        </authorList>
    </citation>
    <scope>NUCLEOTIDE SEQUENCE [LARGE SCALE GENOMIC DNA]</scope>
    <source>
        <strain evidence="1 2">CBS 132785</strain>
    </source>
</reference>
<accession>A0A1Q5U8Z5</accession>
<gene>
    <name evidence="1" type="ORF">PENSUB_5491</name>
</gene>
<evidence type="ECO:0000313" key="1">
    <source>
        <dbReference type="EMBL" id="OKP08910.1"/>
    </source>
</evidence>
<sequence>MDADLQTPYYINPASPLMLLHRNYMFFVRDDTLPEKTSATEIHHYGLVYTHFPIIRWKDRLDNAYFAARIAHHRDANSN</sequence>
<dbReference type="AlphaFoldDB" id="A0A1Q5U8Z5"/>